<dbReference type="PANTHER" id="PTHR43537:SF51">
    <property type="entry name" value="HTH-TYPE TRANSCRIPTIONAL REGULATOR LGOR-RELATED"/>
    <property type="match status" value="1"/>
</dbReference>
<evidence type="ECO:0000256" key="3">
    <source>
        <dbReference type="ARBA" id="ARBA00023163"/>
    </source>
</evidence>
<keyword evidence="2" id="KW-0238">DNA-binding</keyword>
<dbReference type="InterPro" id="IPR036390">
    <property type="entry name" value="WH_DNA-bd_sf"/>
</dbReference>
<name>A0ABU5XTA1_9MYCO</name>
<evidence type="ECO:0000259" key="4">
    <source>
        <dbReference type="PROSITE" id="PS50949"/>
    </source>
</evidence>
<keyword evidence="6" id="KW-1185">Reference proteome</keyword>
<dbReference type="InterPro" id="IPR008920">
    <property type="entry name" value="TF_FadR/GntR_C"/>
</dbReference>
<dbReference type="SMART" id="SM00895">
    <property type="entry name" value="FCD"/>
    <property type="match status" value="2"/>
</dbReference>
<dbReference type="SUPFAM" id="SSF48008">
    <property type="entry name" value="GntR ligand-binding domain-like"/>
    <property type="match status" value="2"/>
</dbReference>
<evidence type="ECO:0000256" key="1">
    <source>
        <dbReference type="ARBA" id="ARBA00023015"/>
    </source>
</evidence>
<keyword evidence="3" id="KW-0804">Transcription</keyword>
<proteinExistence type="predicted"/>
<dbReference type="SUPFAM" id="SSF46785">
    <property type="entry name" value="Winged helix' DNA-binding domain"/>
    <property type="match status" value="2"/>
</dbReference>
<evidence type="ECO:0000313" key="5">
    <source>
        <dbReference type="EMBL" id="MEB3031215.1"/>
    </source>
</evidence>
<dbReference type="Proteomes" id="UP001298593">
    <property type="component" value="Unassembled WGS sequence"/>
</dbReference>
<evidence type="ECO:0000313" key="6">
    <source>
        <dbReference type="Proteomes" id="UP001298593"/>
    </source>
</evidence>
<sequence>MGPELIAPPIDSRRAKLAGRAAQQIIADVIELGWPVGQVLGSESELLERYGVSRAVLREAIRLVEHQHVARMRRGTGGGLVIDEPDVDAVIGPAINYLLRVDATLDEVFDTRIVLEELVAEIVAQRAGESDVAAIRQTLERESVGDVVDYRLLHVQLAASTSNPVLELFVELFSRVINFHFNDTDALPADFHREVHRAHEGLARAILTNNPGVARERMRRHLSAEADFVRRQPSTVQRLDPSEALAATATDKRGEALARQIFADILGDPPGTFIGSEATLMSQYQASRAVLREAIRILEYQQIALTRRGPGGGLFVTAPDIVALTDVIAIYLRRRGVKPRHLEELRTGLELAVVEHVAAAIGTDGHEGAEAIWGSLRAESEQGLALAFSGGEDFHSVLGRLTGNRALQLVHRVTMRLGWQFFSQFSLDNPRAHAISQPEVIDSAHRGITEALVAGDTELALMRMRAHMSATSPTAI</sequence>
<protein>
    <submittedName>
        <fullName evidence="5">FCD domain-containing protein</fullName>
    </submittedName>
</protein>
<dbReference type="InterPro" id="IPR036388">
    <property type="entry name" value="WH-like_DNA-bd_sf"/>
</dbReference>
<comment type="caution">
    <text evidence="5">The sequence shown here is derived from an EMBL/GenBank/DDBJ whole genome shotgun (WGS) entry which is preliminary data.</text>
</comment>
<dbReference type="SMART" id="SM00345">
    <property type="entry name" value="HTH_GNTR"/>
    <property type="match status" value="2"/>
</dbReference>
<dbReference type="Pfam" id="PF00392">
    <property type="entry name" value="GntR"/>
    <property type="match status" value="1"/>
</dbReference>
<dbReference type="InterPro" id="IPR011711">
    <property type="entry name" value="GntR_C"/>
</dbReference>
<dbReference type="Gene3D" id="1.20.120.530">
    <property type="entry name" value="GntR ligand-binding domain-like"/>
    <property type="match status" value="2"/>
</dbReference>
<dbReference type="Pfam" id="PF07729">
    <property type="entry name" value="FCD"/>
    <property type="match status" value="2"/>
</dbReference>
<evidence type="ECO:0000256" key="2">
    <source>
        <dbReference type="ARBA" id="ARBA00023125"/>
    </source>
</evidence>
<dbReference type="PROSITE" id="PS50949">
    <property type="entry name" value="HTH_GNTR"/>
    <property type="match status" value="1"/>
</dbReference>
<reference evidence="5 6" key="1">
    <citation type="submission" date="2023-12" db="EMBL/GenBank/DDBJ databases">
        <title>Description of new species of Mycobacterium terrae complex isolated from sewage at the Sao Paulo Zoological Park Foundation in Brazil.</title>
        <authorList>
            <person name="Romagnoli C.L."/>
            <person name="Conceicao E.C."/>
            <person name="Machado E."/>
            <person name="Barreto L.B.P.F."/>
            <person name="Sharma A."/>
            <person name="Silva N.M."/>
            <person name="Marques L.E."/>
            <person name="Juliana M.A."/>
            <person name="Lourenco M.C.S."/>
            <person name="Digiampietri L.A."/>
            <person name="Suffys P.N."/>
            <person name="Viana-Niero C."/>
        </authorList>
    </citation>
    <scope>NUCLEOTIDE SEQUENCE [LARGE SCALE GENOMIC DNA]</scope>
    <source>
        <strain evidence="5 6">MYC340</strain>
    </source>
</reference>
<keyword evidence="1" id="KW-0805">Transcription regulation</keyword>
<organism evidence="5 6">
    <name type="scientific">[Mycobacterium] nativiensis</name>
    <dbReference type="NCBI Taxonomy" id="2855503"/>
    <lineage>
        <taxon>Bacteria</taxon>
        <taxon>Bacillati</taxon>
        <taxon>Actinomycetota</taxon>
        <taxon>Actinomycetes</taxon>
        <taxon>Mycobacteriales</taxon>
        <taxon>Mycobacteriaceae</taxon>
        <taxon>Mycolicibacter</taxon>
    </lineage>
</organism>
<dbReference type="InterPro" id="IPR000524">
    <property type="entry name" value="Tscrpt_reg_HTH_GntR"/>
</dbReference>
<dbReference type="PANTHER" id="PTHR43537">
    <property type="entry name" value="TRANSCRIPTIONAL REGULATOR, GNTR FAMILY"/>
    <property type="match status" value="1"/>
</dbReference>
<dbReference type="EMBL" id="JAYJJU010000004">
    <property type="protein sequence ID" value="MEB3031215.1"/>
    <property type="molecule type" value="Genomic_DNA"/>
</dbReference>
<dbReference type="Gene3D" id="1.10.10.10">
    <property type="entry name" value="Winged helix-like DNA-binding domain superfamily/Winged helix DNA-binding domain"/>
    <property type="match status" value="2"/>
</dbReference>
<feature type="domain" description="HTH gntR-type" evidence="4">
    <location>
        <begin position="15"/>
        <end position="84"/>
    </location>
</feature>
<accession>A0ABU5XTA1</accession>
<dbReference type="RefSeq" id="WP_224974976.1">
    <property type="nucleotide sequence ID" value="NZ_JAYJJU010000004.1"/>
</dbReference>
<gene>
    <name evidence="5" type="ORF">KV113_06550</name>
</gene>